<dbReference type="SUPFAM" id="SSF47413">
    <property type="entry name" value="lambda repressor-like DNA-binding domains"/>
    <property type="match status" value="1"/>
</dbReference>
<dbReference type="PANTHER" id="PTHR46558">
    <property type="entry name" value="TRACRIPTIONAL REGULATORY PROTEIN-RELATED-RELATED"/>
    <property type="match status" value="1"/>
</dbReference>
<name>A0A857DHS6_9FIRM</name>
<dbReference type="Proteomes" id="UP000430508">
    <property type="component" value="Chromosome"/>
</dbReference>
<dbReference type="EMBL" id="CP046996">
    <property type="protein sequence ID" value="QHA00188.1"/>
    <property type="molecule type" value="Genomic_DNA"/>
</dbReference>
<dbReference type="InterPro" id="IPR010982">
    <property type="entry name" value="Lambda_DNA-bd_dom_sf"/>
</dbReference>
<dbReference type="Gene3D" id="1.10.260.40">
    <property type="entry name" value="lambda repressor-like DNA-binding domains"/>
    <property type="match status" value="1"/>
</dbReference>
<dbReference type="InterPro" id="IPR001387">
    <property type="entry name" value="Cro/C1-type_HTH"/>
</dbReference>
<keyword evidence="1" id="KW-0238">DNA-binding</keyword>
<dbReference type="PROSITE" id="PS50943">
    <property type="entry name" value="HTH_CROC1"/>
    <property type="match status" value="1"/>
</dbReference>
<gene>
    <name evidence="3" type="ORF">GQ588_05760</name>
</gene>
<accession>A0A857DHS6</accession>
<protein>
    <submittedName>
        <fullName evidence="3">Helix-turn-helix domain-containing protein</fullName>
    </submittedName>
</protein>
<dbReference type="SMART" id="SM00530">
    <property type="entry name" value="HTH_XRE"/>
    <property type="match status" value="1"/>
</dbReference>
<dbReference type="PANTHER" id="PTHR46558:SF3">
    <property type="entry name" value="TRANSCRIPTIONAL REGULATOR"/>
    <property type="match status" value="1"/>
</dbReference>
<evidence type="ECO:0000313" key="3">
    <source>
        <dbReference type="EMBL" id="QHA00188.1"/>
    </source>
</evidence>
<dbReference type="CDD" id="cd00093">
    <property type="entry name" value="HTH_XRE"/>
    <property type="match status" value="1"/>
</dbReference>
<organism evidence="3 4">
    <name type="scientific">Dehalobacter restrictus</name>
    <dbReference type="NCBI Taxonomy" id="55583"/>
    <lineage>
        <taxon>Bacteria</taxon>
        <taxon>Bacillati</taxon>
        <taxon>Bacillota</taxon>
        <taxon>Clostridia</taxon>
        <taxon>Eubacteriales</taxon>
        <taxon>Desulfitobacteriaceae</taxon>
        <taxon>Dehalobacter</taxon>
    </lineage>
</organism>
<dbReference type="GO" id="GO:0003677">
    <property type="term" value="F:DNA binding"/>
    <property type="evidence" value="ECO:0007669"/>
    <property type="project" value="UniProtKB-KW"/>
</dbReference>
<dbReference type="RefSeq" id="WP_019225618.1">
    <property type="nucleotide sequence ID" value="NZ_CP046996.1"/>
</dbReference>
<dbReference type="AlphaFoldDB" id="A0A857DHS6"/>
<sequence>MGRNIKIKVARAELDMTQKALAEQVGISRQTMNAIEQGEYNPTIKLCRAICKALGKSLDELFGEENENA</sequence>
<evidence type="ECO:0000256" key="1">
    <source>
        <dbReference type="ARBA" id="ARBA00023125"/>
    </source>
</evidence>
<feature type="domain" description="HTH cro/C1-type" evidence="2">
    <location>
        <begin position="7"/>
        <end position="61"/>
    </location>
</feature>
<evidence type="ECO:0000313" key="4">
    <source>
        <dbReference type="Proteomes" id="UP000430508"/>
    </source>
</evidence>
<dbReference type="Pfam" id="PF01381">
    <property type="entry name" value="HTH_3"/>
    <property type="match status" value="1"/>
</dbReference>
<evidence type="ECO:0000259" key="2">
    <source>
        <dbReference type="PROSITE" id="PS50943"/>
    </source>
</evidence>
<reference evidence="3 4" key="1">
    <citation type="submission" date="2019-12" db="EMBL/GenBank/DDBJ databases">
        <title>Sequence classification of anaerobic respiratory reductive dehalogenases: First we see many, then we see few.</title>
        <authorList>
            <person name="Molenda O."/>
            <person name="Puentes Jacome L.A."/>
            <person name="Cao X."/>
            <person name="Nesbo C.L."/>
            <person name="Tang S."/>
            <person name="Morson N."/>
            <person name="Patron J."/>
            <person name="Lomheim L."/>
            <person name="Wishart D.S."/>
            <person name="Edwards E.A."/>
        </authorList>
    </citation>
    <scope>NUCLEOTIDE SEQUENCE [LARGE SCALE GENOMIC DNA]</scope>
    <source>
        <strain evidence="3 4">12DCA</strain>
    </source>
</reference>
<proteinExistence type="predicted"/>